<sequence length="827" mass="87872">MNTRTKTIFGLGAALSAALLGGIFAVQGGLTASAVAEPSLFLPGSYEEYLPLEDPSDAAMNGETIAVADGSTLYLYDREEGIYSSYTHRSTLSELMFTEDGRLFFNDQNAHLYRFEFASGTAVIQSNVTAATFLFAGNTLYTASVVGSATTLYAIPADSATISFDRAETVGEVSSLAGASPRLAYREGVLYCAFNHLVYSFSLSESGYARSSHLLAGPTTDVSGLAAFTAHEGEFYYAVNGTLDRDGLYRTVLDQGSELLYAGSGFSSLFSYDGILYAVQNGSVRAFSVEGSTASLTGYEIGAGSDAPNRISDAGETVRAGDLLVIADRGNRRVLLYDGSTESYSSVSLNGTPSCVATDGEGFAVSVGNNIYVFDGGSEEARYIHTAESTVSGLACVYGTYYYVTEHSYYGVAEEDAREFTRSGTAMPVAIASDLAGNLYVASSAGQVNRFTEEEFLDYTAAGIPVTDGWSLPTNFRSLRADYTGNLYYLSGNVLYQNGVRLETFDASSVLYHGGSAPTPASFSLSFEDGTVYVSYGDFLLTASLSFPNLGSLPADGLYEELRTPAAVSGLSYVHVANGAVGVEVDLSALDTNSPTLTYTAHGRMEEGGTGLVLGETEQFTLIALCRDHAYTAMLVPTSDCSPLLVTRQPGGGTRYLSSDASLTSYPLFSAALTLETLPRGTEVNVLNEVIPQEGEAFAEVEYEGGRGYVPLSYLTQAVPVPPADDSYRIGYLKASDGITFYAAEDRSQTIRVTERTLVKIYEAENGAFDVCFTDTTGTLYTAQVTADMLEAGGENALRISVIIILCVIAVGIGAVYVLLVPKKTKN</sequence>
<dbReference type="Proteomes" id="UP000824102">
    <property type="component" value="Unassembled WGS sequence"/>
</dbReference>
<keyword evidence="1" id="KW-0472">Membrane</keyword>
<organism evidence="2 3">
    <name type="scientific">Candidatus Gallimonas intestinavium</name>
    <dbReference type="NCBI Taxonomy" id="2838603"/>
    <lineage>
        <taxon>Bacteria</taxon>
        <taxon>Bacillati</taxon>
        <taxon>Bacillota</taxon>
        <taxon>Clostridia</taxon>
        <taxon>Candidatus Gallimonas</taxon>
    </lineage>
</organism>
<accession>A0A9D2G4P1</accession>
<dbReference type="SUPFAM" id="SSF69322">
    <property type="entry name" value="Tricorn protease domain 2"/>
    <property type="match status" value="1"/>
</dbReference>
<keyword evidence="1" id="KW-0812">Transmembrane</keyword>
<dbReference type="EMBL" id="DXBB01000031">
    <property type="protein sequence ID" value="HIZ72236.1"/>
    <property type="molecule type" value="Genomic_DNA"/>
</dbReference>
<protein>
    <submittedName>
        <fullName evidence="2">Uncharacterized protein</fullName>
    </submittedName>
</protein>
<keyword evidence="1" id="KW-1133">Transmembrane helix</keyword>
<evidence type="ECO:0000313" key="2">
    <source>
        <dbReference type="EMBL" id="HIZ72236.1"/>
    </source>
</evidence>
<name>A0A9D2G4P1_9FIRM</name>
<evidence type="ECO:0000256" key="1">
    <source>
        <dbReference type="SAM" id="Phobius"/>
    </source>
</evidence>
<gene>
    <name evidence="2" type="ORF">H9964_01495</name>
</gene>
<reference evidence="2" key="1">
    <citation type="journal article" date="2021" name="PeerJ">
        <title>Extensive microbial diversity within the chicken gut microbiome revealed by metagenomics and culture.</title>
        <authorList>
            <person name="Gilroy R."/>
            <person name="Ravi A."/>
            <person name="Getino M."/>
            <person name="Pursley I."/>
            <person name="Horton D.L."/>
            <person name="Alikhan N.F."/>
            <person name="Baker D."/>
            <person name="Gharbi K."/>
            <person name="Hall N."/>
            <person name="Watson M."/>
            <person name="Adriaenssens E.M."/>
            <person name="Foster-Nyarko E."/>
            <person name="Jarju S."/>
            <person name="Secka A."/>
            <person name="Antonio M."/>
            <person name="Oren A."/>
            <person name="Chaudhuri R.R."/>
            <person name="La Ragione R."/>
            <person name="Hildebrand F."/>
            <person name="Pallen M.J."/>
        </authorList>
    </citation>
    <scope>NUCLEOTIDE SEQUENCE</scope>
    <source>
        <strain evidence="2">ChiW7-2402</strain>
    </source>
</reference>
<dbReference type="Gene3D" id="2.120.10.30">
    <property type="entry name" value="TolB, C-terminal domain"/>
    <property type="match status" value="1"/>
</dbReference>
<dbReference type="AlphaFoldDB" id="A0A9D2G4P1"/>
<reference evidence="2" key="2">
    <citation type="submission" date="2021-04" db="EMBL/GenBank/DDBJ databases">
        <authorList>
            <person name="Gilroy R."/>
        </authorList>
    </citation>
    <scope>NUCLEOTIDE SEQUENCE</scope>
    <source>
        <strain evidence="2">ChiW7-2402</strain>
    </source>
</reference>
<feature type="transmembrane region" description="Helical" evidence="1">
    <location>
        <begin position="800"/>
        <end position="821"/>
    </location>
</feature>
<dbReference type="SUPFAM" id="SSF63825">
    <property type="entry name" value="YWTD domain"/>
    <property type="match status" value="1"/>
</dbReference>
<dbReference type="InterPro" id="IPR011042">
    <property type="entry name" value="6-blade_b-propeller_TolB-like"/>
</dbReference>
<comment type="caution">
    <text evidence="2">The sequence shown here is derived from an EMBL/GenBank/DDBJ whole genome shotgun (WGS) entry which is preliminary data.</text>
</comment>
<proteinExistence type="predicted"/>
<evidence type="ECO:0000313" key="3">
    <source>
        <dbReference type="Proteomes" id="UP000824102"/>
    </source>
</evidence>